<sequence length="1610" mass="159760">MATIFGTNGADTKNGTVDGDFIYGYPDGGDPLLDIGNDTLNGLEGNDEIRGGGGNDTLDGGNDNDVLYGDTGDDTLNGGAGDDIFYIGGTDAGSDTFNGGANYDVLALFADTALSSLLLKAGSVEDFNSQGYSLSGTGGNDTFDLSGLTNFYGGAINLGNGVDSFTGHAGTDIVDGGDGNDTLSGGAGYDQLTGGKGDDVLNGGSGDDVFYIGGNDVGKDSYVGGADYDYVQLTADTSLSSLTLKAGSVEQLSLNGWALSGTSGKDVFDVSGLAALDAVTINLGAEADSYVGHVGTDMVDGGDGNDTLSGGDGHDQLTGGKGDDSLNGGGGDDYFFIGGTDSGKDSFVGGAGNDYLFLTADTVLSSLTLKAGSVDYLSLNGWTLSGTGGNDAFDVSGVLSIDYVTINLNAGADGYVGHVGSDLVDGGDGNDKLSGGKGNDLLTGGKGDDTLEGGEGDDTFYIGGSEVGKDSYVGGAGFDYLSLTADTALSSLTLKAGSVEHLSLNGWTLSGTSGDDVFDVSGLSSIDYATINLNGGADSYAGHIGTDLVDGGDGNDTLSGGDGNDELTGGKGDDNLNGGAGDDYFYIGGNETGKDSFVGGDDYDRVYLIADVSVSYLSLKAGSVEELTLNGWTLSGTDGADVFDLSGLTSLPYSLIQLGLGVDSYTGHVGTDLVDGGDGNDTLSGGDGNDELTGGKGDDTLDGGAGDDYFYIGGNEAGKDSFIGGTEYDRVFLTDNTTLSSLILNAAAGVEELNLNGAALFGTTGADVFDLSGITTLYGSQILLNGGADTYTGHVGYDNVDGGTGSDTLSYAGSDAGVTVSLATGVATGGHAEGDTFIGFENLRGSNFIDKLTGNGSANKLEGLDGDDVLDGAGGADTLAGGKGDDTFYVDNAGDVVTEAVGEGANDKVVVKASYVLTAGSEVEVMTTSSSGGTSAINITGNTFAQKITGNAGDNILADGGGAGIDTLRGLGGNDTYKVGNSAAIIIEGAAEGAADRMMASVDYALAAGVHVELLETEDAAGTSAIDLTGNALAQQITGNAGDNILSSGAAGAADTMTGLGGNDTYRVYNAGDVIVEGAGQGTADKVAAALDYVLQAGVEVEIMATDDAAGTSAIDLTGNALAQDITGNAGDNILSAGAAGAADTLRGLGGNDTYRVFNAGDVIVEATGQGTADRVIAGLDYVLKSGVEVEIMATDDAAGTAAIDLTGNALVQDITGNAGANILSDGGGAGVDTMTGLGGNDTYIVRNSGTVVVEGAGQGTADKVAAGVSYVLKAGVQIELLTTTSAAGTTAINLTGNALAQQITGNAGDNILSSGAAGAADTMTGLGGNDTYRVYNAGDVIVEGAGQGTADRVLAAVDYVLKAGIEVEIMQTNGAAGTSAIDLTGNALAQQITGNAGDNILSSGAAGAADTMTGLGGNDTYRVYNAGDIIVESSTQGTADRVVSAIDYTLGAGVHVEIMQTNGASGTSGIDITGNEIAQSITGNAGANILDGKAGDDVLTGGAGKDFFLFSSTLGATNIDTIADFSVVDDTIRLENAIFAALTTTGTLSLANFRANTTGEAQDSNDRIIYETDTGRLYYDADANGAGARIHFATLTGLPTLTNADFAVV</sequence>
<comment type="caution">
    <text evidence="4">The sequence shown here is derived from an EMBL/GenBank/DDBJ whole genome shotgun (WGS) entry which is preliminary data.</text>
</comment>
<dbReference type="GO" id="GO:0005509">
    <property type="term" value="F:calcium ion binding"/>
    <property type="evidence" value="ECO:0007669"/>
    <property type="project" value="InterPro"/>
</dbReference>
<dbReference type="Proteomes" id="UP000241229">
    <property type="component" value="Unassembled WGS sequence"/>
</dbReference>
<evidence type="ECO:0000313" key="5">
    <source>
        <dbReference type="Proteomes" id="UP000241229"/>
    </source>
</evidence>
<dbReference type="OrthoDB" id="7738102at2"/>
<dbReference type="InterPro" id="IPR011049">
    <property type="entry name" value="Serralysin-like_metalloprot_C"/>
</dbReference>
<accession>A0A2P7SHI5</accession>
<feature type="region of interest" description="Disordered" evidence="3">
    <location>
        <begin position="301"/>
        <end position="325"/>
    </location>
</feature>
<dbReference type="PANTHER" id="PTHR38340:SF1">
    <property type="entry name" value="S-LAYER PROTEIN"/>
    <property type="match status" value="1"/>
</dbReference>
<feature type="region of interest" description="Disordered" evidence="3">
    <location>
        <begin position="676"/>
        <end position="698"/>
    </location>
</feature>
<feature type="region of interest" description="Disordered" evidence="3">
    <location>
        <begin position="44"/>
        <end position="63"/>
    </location>
</feature>
<dbReference type="GO" id="GO:0005576">
    <property type="term" value="C:extracellular region"/>
    <property type="evidence" value="ECO:0007669"/>
    <property type="project" value="UniProtKB-SubCell"/>
</dbReference>
<dbReference type="PRINTS" id="PR00313">
    <property type="entry name" value="CABNDNGRPT"/>
</dbReference>
<proteinExistence type="predicted"/>
<keyword evidence="5" id="KW-1185">Reference proteome</keyword>
<dbReference type="RefSeq" id="WP_106771963.1">
    <property type="nucleotide sequence ID" value="NZ_PXYK01000007.1"/>
</dbReference>
<dbReference type="EMBL" id="PXYK01000007">
    <property type="protein sequence ID" value="PSJ61855.1"/>
    <property type="molecule type" value="Genomic_DNA"/>
</dbReference>
<evidence type="ECO:0000256" key="1">
    <source>
        <dbReference type="ARBA" id="ARBA00004613"/>
    </source>
</evidence>
<reference evidence="4 5" key="1">
    <citation type="submission" date="2018-03" db="EMBL/GenBank/DDBJ databases">
        <title>The draft genome of Mesorhizobium sp. 6GN-30.</title>
        <authorList>
            <person name="Liu L."/>
            <person name="Li L."/>
            <person name="Wang T."/>
            <person name="Zhang X."/>
            <person name="Liang L."/>
        </authorList>
    </citation>
    <scope>NUCLEOTIDE SEQUENCE [LARGE SCALE GENOMIC DNA]</scope>
    <source>
        <strain evidence="4 5">6GN30</strain>
    </source>
</reference>
<comment type="subcellular location">
    <subcellularLocation>
        <location evidence="1">Secreted</location>
    </subcellularLocation>
</comment>
<organism evidence="4 5">
    <name type="scientific">Kumtagia ephedrae</name>
    <dbReference type="NCBI Taxonomy" id="2116701"/>
    <lineage>
        <taxon>Bacteria</taxon>
        <taxon>Pseudomonadati</taxon>
        <taxon>Pseudomonadota</taxon>
        <taxon>Alphaproteobacteria</taxon>
        <taxon>Hyphomicrobiales</taxon>
        <taxon>Phyllobacteriaceae</taxon>
        <taxon>Kumtagia</taxon>
    </lineage>
</organism>
<dbReference type="SUPFAM" id="SSF51120">
    <property type="entry name" value="beta-Roll"/>
    <property type="match status" value="10"/>
</dbReference>
<dbReference type="PANTHER" id="PTHR38340">
    <property type="entry name" value="S-LAYER PROTEIN"/>
    <property type="match status" value="1"/>
</dbReference>
<dbReference type="Pfam" id="PF00353">
    <property type="entry name" value="HemolysinCabind"/>
    <property type="match status" value="10"/>
</dbReference>
<evidence type="ECO:0000313" key="4">
    <source>
        <dbReference type="EMBL" id="PSJ61855.1"/>
    </source>
</evidence>
<dbReference type="PROSITE" id="PS00330">
    <property type="entry name" value="HEMOLYSIN_CALCIUM"/>
    <property type="match status" value="13"/>
</dbReference>
<feature type="region of interest" description="Disordered" evidence="3">
    <location>
        <begin position="553"/>
        <end position="573"/>
    </location>
</feature>
<evidence type="ECO:0000256" key="3">
    <source>
        <dbReference type="SAM" id="MobiDB-lite"/>
    </source>
</evidence>
<dbReference type="InterPro" id="IPR050557">
    <property type="entry name" value="RTX_toxin/Mannuronan_C5-epim"/>
</dbReference>
<keyword evidence="2" id="KW-0964">Secreted</keyword>
<evidence type="ECO:0008006" key="6">
    <source>
        <dbReference type="Google" id="ProtNLM"/>
    </source>
</evidence>
<dbReference type="InterPro" id="IPR001343">
    <property type="entry name" value="Hemolysn_Ca-bd"/>
</dbReference>
<protein>
    <recommendedName>
        <fullName evidence="6">Calcium-binding protein</fullName>
    </recommendedName>
</protein>
<evidence type="ECO:0000256" key="2">
    <source>
        <dbReference type="ARBA" id="ARBA00022525"/>
    </source>
</evidence>
<gene>
    <name evidence="4" type="ORF">C7I84_09675</name>
</gene>
<name>A0A2P7SHI5_9HYPH</name>
<dbReference type="Gene3D" id="2.150.10.10">
    <property type="entry name" value="Serralysin-like metalloprotease, C-terminal"/>
    <property type="match status" value="8"/>
</dbReference>
<dbReference type="InterPro" id="IPR018511">
    <property type="entry name" value="Hemolysin-typ_Ca-bd_CS"/>
</dbReference>